<accession>A0AAD8F7Y4</accession>
<dbReference type="AlphaFoldDB" id="A0AAD8F7Y4"/>
<dbReference type="EMBL" id="JASAOG010000073">
    <property type="protein sequence ID" value="KAK0055007.1"/>
    <property type="molecule type" value="Genomic_DNA"/>
</dbReference>
<gene>
    <name evidence="1" type="ORF">Bpfe_015583</name>
</gene>
<feature type="non-terminal residue" evidence="1">
    <location>
        <position position="63"/>
    </location>
</feature>
<reference evidence="1" key="2">
    <citation type="submission" date="2023-04" db="EMBL/GenBank/DDBJ databases">
        <authorList>
            <person name="Bu L."/>
            <person name="Lu L."/>
            <person name="Laidemitt M.R."/>
            <person name="Zhang S.M."/>
            <person name="Mutuku M."/>
            <person name="Mkoji G."/>
            <person name="Steinauer M."/>
            <person name="Loker E.S."/>
        </authorList>
    </citation>
    <scope>NUCLEOTIDE SEQUENCE</scope>
    <source>
        <strain evidence="1">KasaAsao</strain>
        <tissue evidence="1">Whole Snail</tissue>
    </source>
</reference>
<name>A0AAD8F7Y4_BIOPF</name>
<protein>
    <submittedName>
        <fullName evidence="1">Sulfotransferase 1A1</fullName>
    </submittedName>
</protein>
<keyword evidence="2" id="KW-1185">Reference proteome</keyword>
<organism evidence="1 2">
    <name type="scientific">Biomphalaria pfeifferi</name>
    <name type="common">Bloodfluke planorb</name>
    <name type="synonym">Freshwater snail</name>
    <dbReference type="NCBI Taxonomy" id="112525"/>
    <lineage>
        <taxon>Eukaryota</taxon>
        <taxon>Metazoa</taxon>
        <taxon>Spiralia</taxon>
        <taxon>Lophotrochozoa</taxon>
        <taxon>Mollusca</taxon>
        <taxon>Gastropoda</taxon>
        <taxon>Heterobranchia</taxon>
        <taxon>Euthyneura</taxon>
        <taxon>Panpulmonata</taxon>
        <taxon>Hygrophila</taxon>
        <taxon>Lymnaeoidea</taxon>
        <taxon>Planorbidae</taxon>
        <taxon>Biomphalaria</taxon>
    </lineage>
</organism>
<proteinExistence type="predicted"/>
<sequence length="63" mass="6927">MSADSEQAPTSGMPSIFKTPLLEAYGCKIFPFPGIKDLIAHIEATRNFPIRDDDVLVAAYPRC</sequence>
<evidence type="ECO:0000313" key="1">
    <source>
        <dbReference type="EMBL" id="KAK0055007.1"/>
    </source>
</evidence>
<comment type="caution">
    <text evidence="1">The sequence shown here is derived from an EMBL/GenBank/DDBJ whole genome shotgun (WGS) entry which is preliminary data.</text>
</comment>
<dbReference type="Proteomes" id="UP001233172">
    <property type="component" value="Unassembled WGS sequence"/>
</dbReference>
<reference evidence="1" key="1">
    <citation type="journal article" date="2023" name="PLoS Negl. Trop. Dis.">
        <title>A genome sequence for Biomphalaria pfeifferi, the major vector snail for the human-infecting parasite Schistosoma mansoni.</title>
        <authorList>
            <person name="Bu L."/>
            <person name="Lu L."/>
            <person name="Laidemitt M.R."/>
            <person name="Zhang S.M."/>
            <person name="Mutuku M."/>
            <person name="Mkoji G."/>
            <person name="Steinauer M."/>
            <person name="Loker E.S."/>
        </authorList>
    </citation>
    <scope>NUCLEOTIDE SEQUENCE</scope>
    <source>
        <strain evidence="1">KasaAsao</strain>
    </source>
</reference>
<evidence type="ECO:0000313" key="2">
    <source>
        <dbReference type="Proteomes" id="UP001233172"/>
    </source>
</evidence>